<keyword evidence="1" id="KW-0732">Signal</keyword>
<gene>
    <name evidence="2" type="ORF">BTO16_10130</name>
</gene>
<evidence type="ECO:0000313" key="3">
    <source>
        <dbReference type="Proteomes" id="UP000239068"/>
    </source>
</evidence>
<feature type="signal peptide" evidence="1">
    <location>
        <begin position="1"/>
        <end position="23"/>
    </location>
</feature>
<dbReference type="RefSeq" id="WP_105021583.1">
    <property type="nucleotide sequence ID" value="NZ_MSCM01000002.1"/>
</dbReference>
<organism evidence="2 3">
    <name type="scientific">Polaribacter glomeratus</name>
    <dbReference type="NCBI Taxonomy" id="102"/>
    <lineage>
        <taxon>Bacteria</taxon>
        <taxon>Pseudomonadati</taxon>
        <taxon>Bacteroidota</taxon>
        <taxon>Flavobacteriia</taxon>
        <taxon>Flavobacteriales</taxon>
        <taxon>Flavobacteriaceae</taxon>
    </lineage>
</organism>
<protein>
    <recommendedName>
        <fullName evidence="4">DUF4402 domain-containing protein</fullName>
    </recommendedName>
</protein>
<dbReference type="OrthoDB" id="1436810at2"/>
<proteinExistence type="predicted"/>
<sequence>MKKTIISFFTICMIVGISNNLNAQNTATESADASATIITPITITNTADLNFGDIIDGTGTVTLSPAGVRTTDYQAFSGTQAGTVTAASFGITGQGDYTYSITLPTSDVTLTETGSATMIVNAFVSDPSGTGTLSSGAGIVSVGATLNVVSGQTAGVYTGTFDVTVAYN</sequence>
<dbReference type="Pfam" id="PF14352">
    <property type="entry name" value="DUF4402"/>
    <property type="match status" value="1"/>
</dbReference>
<dbReference type="Proteomes" id="UP000239068">
    <property type="component" value="Unassembled WGS sequence"/>
</dbReference>
<evidence type="ECO:0008006" key="4">
    <source>
        <dbReference type="Google" id="ProtNLM"/>
    </source>
</evidence>
<accession>A0A2S7WG42</accession>
<name>A0A2S7WG42_9FLAO</name>
<dbReference type="AlphaFoldDB" id="A0A2S7WG42"/>
<dbReference type="InterPro" id="IPR025514">
    <property type="entry name" value="DUF4402"/>
</dbReference>
<evidence type="ECO:0000256" key="1">
    <source>
        <dbReference type="SAM" id="SignalP"/>
    </source>
</evidence>
<reference evidence="2 3" key="1">
    <citation type="submission" date="2016-12" db="EMBL/GenBank/DDBJ databases">
        <title>Trade-off between light-utilization and light-protection in marine flavobacteria.</title>
        <authorList>
            <person name="Kumagai Y."/>
            <person name="Yoshizawa S."/>
            <person name="Kogure K."/>
            <person name="Iwasaki W."/>
        </authorList>
    </citation>
    <scope>NUCLEOTIDE SEQUENCE [LARGE SCALE GENOMIC DNA]</scope>
    <source>
        <strain evidence="2 3">ATCC 43844</strain>
    </source>
</reference>
<feature type="chain" id="PRO_5015683765" description="DUF4402 domain-containing protein" evidence="1">
    <location>
        <begin position="24"/>
        <end position="168"/>
    </location>
</feature>
<comment type="caution">
    <text evidence="2">The sequence shown here is derived from an EMBL/GenBank/DDBJ whole genome shotgun (WGS) entry which is preliminary data.</text>
</comment>
<keyword evidence="3" id="KW-1185">Reference proteome</keyword>
<dbReference type="EMBL" id="MSCM01000002">
    <property type="protein sequence ID" value="PQJ76271.1"/>
    <property type="molecule type" value="Genomic_DNA"/>
</dbReference>
<evidence type="ECO:0000313" key="2">
    <source>
        <dbReference type="EMBL" id="PQJ76271.1"/>
    </source>
</evidence>